<feature type="transmembrane region" description="Helical" evidence="2">
    <location>
        <begin position="130"/>
        <end position="146"/>
    </location>
</feature>
<gene>
    <name evidence="4" type="ORF">HIM_04156</name>
</gene>
<feature type="region of interest" description="Disordered" evidence="1">
    <location>
        <begin position="1"/>
        <end position="53"/>
    </location>
</feature>
<protein>
    <recommendedName>
        <fullName evidence="3">Methyltransferase domain-containing protein</fullName>
    </recommendedName>
</protein>
<dbReference type="OrthoDB" id="3177213at2759"/>
<dbReference type="Proteomes" id="UP000054481">
    <property type="component" value="Unassembled WGS sequence"/>
</dbReference>
<keyword evidence="2" id="KW-0472">Membrane</keyword>
<sequence length="854" mass="96485">MLGRDHHPPTEKLRLFSSPLAQRDFDDSATDRIPLSTGDKDVEHGPKDGARDQEYPLLKRYTEPTLQEVFFDLFFSSNYSVFSDTQKVTNHSRFKAYIGYFCLLWLTWFLVTLFDVRYVTDSIFSRITRAIQLGVLVGFVVVAPKFDPTDQHAGTMRTMSIILAVSRACLAVEYGSTLLHLRNYRKTRKPLYVQMGMHIAASAVYLGIAFRFRDSRKSTVFVIWYIISAIEAVGSVILSNFSPVLSLTPTHLMKRLTLLTVMIMRDSIITLAKEVVTIVRHPDAWDSTTIGLVTAAVATIYFVFLIYFDCRRASNYLPALRQQLWATLHLPFHLALVLHLQSFTQWLLWAKIWSQVRRLTDFSNPSEEAFIMTATSTMVKDQINASVQHFFADYPVKSPAVVGTINDALTNITEIPDKFWPVLSKFATTGNSEGIASSPEIEDSFATFLQSVVVVVTSLSNILFTAFGIEIKDKVGAKKSIVEELADSRSEAVQFQVQEKIWSHCRLVFAYGYVAAGCTILLMTTLAIIARTRPFTIWPIVRFATFIFLAIGTGLTALLWYDEAKVADFIQSPWVLPTITFVWFVVLIMTHLNGRSSWQVNADAWDQTMGSLGNRYWQLLQKPCLQKLIDVQPGCKILDLATGNGLASRYLASRGATILATDGVPEMLEYCRRRCTAEEAEHMTYRLLDVTKREAFESLLESQDATQGFDVVLINMAIMDIETLDPLADALPRLLKKNGIFVATMLHPVFFTSGARRFVQVVTHPGTGEEVSIRGKLVSEYLNVAPWKGVINKEEPAFQLQVYFHRPLHELLGTFFQRGLVMDAMKEPAFTEAQSQGNNTQLPPIMAFRLRRFS</sequence>
<feature type="transmembrane region" description="Helical" evidence="2">
    <location>
        <begin position="328"/>
        <end position="349"/>
    </location>
</feature>
<feature type="transmembrane region" description="Helical" evidence="2">
    <location>
        <begin position="288"/>
        <end position="308"/>
    </location>
</feature>
<evidence type="ECO:0000256" key="2">
    <source>
        <dbReference type="SAM" id="Phobius"/>
    </source>
</evidence>
<dbReference type="SUPFAM" id="SSF53335">
    <property type="entry name" value="S-adenosyl-L-methionine-dependent methyltransferases"/>
    <property type="match status" value="1"/>
</dbReference>
<evidence type="ECO:0000259" key="3">
    <source>
        <dbReference type="Pfam" id="PF13847"/>
    </source>
</evidence>
<feature type="transmembrane region" description="Helical" evidence="2">
    <location>
        <begin position="97"/>
        <end position="118"/>
    </location>
</feature>
<keyword evidence="2" id="KW-1133">Transmembrane helix</keyword>
<dbReference type="PANTHER" id="PTHR42101:SF1">
    <property type="entry name" value="LOW TEMPERATURE REQUIREMENT A"/>
    <property type="match status" value="1"/>
</dbReference>
<evidence type="ECO:0000313" key="4">
    <source>
        <dbReference type="EMBL" id="KJZ76427.1"/>
    </source>
</evidence>
<feature type="transmembrane region" description="Helical" evidence="2">
    <location>
        <begin position="536"/>
        <end position="561"/>
    </location>
</feature>
<keyword evidence="2" id="KW-0812">Transmembrane</keyword>
<keyword evidence="5" id="KW-1185">Reference proteome</keyword>
<feature type="transmembrane region" description="Helical" evidence="2">
    <location>
        <begin position="222"/>
        <end position="244"/>
    </location>
</feature>
<evidence type="ECO:0000313" key="5">
    <source>
        <dbReference type="Proteomes" id="UP000054481"/>
    </source>
</evidence>
<dbReference type="Gene3D" id="3.40.50.150">
    <property type="entry name" value="Vaccinia Virus protein VP39"/>
    <property type="match status" value="1"/>
</dbReference>
<feature type="domain" description="Methyltransferase" evidence="3">
    <location>
        <begin position="633"/>
        <end position="744"/>
    </location>
</feature>
<feature type="transmembrane region" description="Helical" evidence="2">
    <location>
        <begin position="191"/>
        <end position="210"/>
    </location>
</feature>
<dbReference type="InterPro" id="IPR025714">
    <property type="entry name" value="Methyltranfer_dom"/>
</dbReference>
<feature type="transmembrane region" description="Helical" evidence="2">
    <location>
        <begin position="508"/>
        <end position="530"/>
    </location>
</feature>
<feature type="compositionally biased region" description="Basic and acidic residues" evidence="1">
    <location>
        <begin position="1"/>
        <end position="14"/>
    </location>
</feature>
<dbReference type="AlphaFoldDB" id="A0A0F8A1R1"/>
<feature type="transmembrane region" description="Helical" evidence="2">
    <location>
        <begin position="448"/>
        <end position="469"/>
    </location>
</feature>
<feature type="compositionally biased region" description="Basic and acidic residues" evidence="1">
    <location>
        <begin position="38"/>
        <end position="53"/>
    </location>
</feature>
<dbReference type="CDD" id="cd02440">
    <property type="entry name" value="AdoMet_MTases"/>
    <property type="match status" value="1"/>
</dbReference>
<dbReference type="EMBL" id="KQ030511">
    <property type="protein sequence ID" value="KJZ76427.1"/>
    <property type="molecule type" value="Genomic_DNA"/>
</dbReference>
<organism evidence="4 5">
    <name type="scientific">Hirsutella minnesotensis 3608</name>
    <dbReference type="NCBI Taxonomy" id="1043627"/>
    <lineage>
        <taxon>Eukaryota</taxon>
        <taxon>Fungi</taxon>
        <taxon>Dikarya</taxon>
        <taxon>Ascomycota</taxon>
        <taxon>Pezizomycotina</taxon>
        <taxon>Sordariomycetes</taxon>
        <taxon>Hypocreomycetidae</taxon>
        <taxon>Hypocreales</taxon>
        <taxon>Ophiocordycipitaceae</taxon>
        <taxon>Hirsutella</taxon>
    </lineage>
</organism>
<name>A0A0F8A1R1_9HYPO</name>
<feature type="transmembrane region" description="Helical" evidence="2">
    <location>
        <begin position="158"/>
        <end position="179"/>
    </location>
</feature>
<reference evidence="4 5" key="1">
    <citation type="journal article" date="2014" name="Genome Biol. Evol.">
        <title>Comparative genomics and transcriptomics analyses reveal divergent lifestyle features of nematode endoparasitic fungus Hirsutella minnesotensis.</title>
        <authorList>
            <person name="Lai Y."/>
            <person name="Liu K."/>
            <person name="Zhang X."/>
            <person name="Zhang X."/>
            <person name="Li K."/>
            <person name="Wang N."/>
            <person name="Shu C."/>
            <person name="Wu Y."/>
            <person name="Wang C."/>
            <person name="Bushley K.E."/>
            <person name="Xiang M."/>
            <person name="Liu X."/>
        </authorList>
    </citation>
    <scope>NUCLEOTIDE SEQUENCE [LARGE SCALE GENOMIC DNA]</scope>
    <source>
        <strain evidence="4 5">3608</strain>
    </source>
</reference>
<proteinExistence type="predicted"/>
<dbReference type="Pfam" id="PF13847">
    <property type="entry name" value="Methyltransf_31"/>
    <property type="match status" value="1"/>
</dbReference>
<dbReference type="PANTHER" id="PTHR42101">
    <property type="entry name" value="CHROMOSOME 16, WHOLE GENOME SHOTGUN SEQUENCE"/>
    <property type="match status" value="1"/>
</dbReference>
<dbReference type="InterPro" id="IPR029063">
    <property type="entry name" value="SAM-dependent_MTases_sf"/>
</dbReference>
<accession>A0A0F8A1R1</accession>
<feature type="transmembrane region" description="Helical" evidence="2">
    <location>
        <begin position="573"/>
        <end position="592"/>
    </location>
</feature>
<evidence type="ECO:0000256" key="1">
    <source>
        <dbReference type="SAM" id="MobiDB-lite"/>
    </source>
</evidence>